<dbReference type="GO" id="GO:0016020">
    <property type="term" value="C:membrane"/>
    <property type="evidence" value="ECO:0007669"/>
    <property type="project" value="UniProtKB-SubCell"/>
</dbReference>
<dbReference type="STRING" id="1137138.A0A067NIA6"/>
<dbReference type="GO" id="GO:0071944">
    <property type="term" value="C:cell periphery"/>
    <property type="evidence" value="ECO:0007669"/>
    <property type="project" value="UniProtKB-ARBA"/>
</dbReference>
<dbReference type="OrthoDB" id="2564234at2759"/>
<dbReference type="Gene3D" id="2.60.120.260">
    <property type="entry name" value="Galactose-binding domain-like"/>
    <property type="match status" value="2"/>
</dbReference>
<dbReference type="HOGENOM" id="CLU_028897_0_0_1"/>
<reference evidence="8" key="1">
    <citation type="journal article" date="2014" name="Proc. Natl. Acad. Sci. U.S.A.">
        <title>Extensive sampling of basidiomycete genomes demonstrates inadequacy of the white-rot/brown-rot paradigm for wood decay fungi.</title>
        <authorList>
            <person name="Riley R."/>
            <person name="Salamov A.A."/>
            <person name="Brown D.W."/>
            <person name="Nagy L.G."/>
            <person name="Floudas D."/>
            <person name="Held B.W."/>
            <person name="Levasseur A."/>
            <person name="Lombard V."/>
            <person name="Morin E."/>
            <person name="Otillar R."/>
            <person name="Lindquist E.A."/>
            <person name="Sun H."/>
            <person name="LaButti K.M."/>
            <person name="Schmutz J."/>
            <person name="Jabbour D."/>
            <person name="Luo H."/>
            <person name="Baker S.E."/>
            <person name="Pisabarro A.G."/>
            <person name="Walton J.D."/>
            <person name="Blanchette R.A."/>
            <person name="Henrissat B."/>
            <person name="Martin F."/>
            <person name="Cullen D."/>
            <person name="Hibbett D.S."/>
            <person name="Grigoriev I.V."/>
        </authorList>
    </citation>
    <scope>NUCLEOTIDE SEQUENCE [LARGE SCALE GENOMIC DNA]</scope>
    <source>
        <strain evidence="8">PC15</strain>
    </source>
</reference>
<evidence type="ECO:0000256" key="1">
    <source>
        <dbReference type="ARBA" id="ARBA00004167"/>
    </source>
</evidence>
<evidence type="ECO:0000256" key="4">
    <source>
        <dbReference type="ARBA" id="ARBA00023136"/>
    </source>
</evidence>
<organism evidence="7 8">
    <name type="scientific">Pleurotus ostreatus (strain PC15)</name>
    <name type="common">Oyster mushroom</name>
    <dbReference type="NCBI Taxonomy" id="1137138"/>
    <lineage>
        <taxon>Eukaryota</taxon>
        <taxon>Fungi</taxon>
        <taxon>Dikarya</taxon>
        <taxon>Basidiomycota</taxon>
        <taxon>Agaricomycotina</taxon>
        <taxon>Agaricomycetes</taxon>
        <taxon>Agaricomycetidae</taxon>
        <taxon>Agaricales</taxon>
        <taxon>Pleurotineae</taxon>
        <taxon>Pleurotaceae</taxon>
        <taxon>Pleurotus</taxon>
    </lineage>
</organism>
<dbReference type="EMBL" id="KL198012">
    <property type="protein sequence ID" value="KDQ23812.1"/>
    <property type="molecule type" value="Genomic_DNA"/>
</dbReference>
<dbReference type="PANTHER" id="PTHR15549">
    <property type="entry name" value="PAIRED IMMUNOGLOBULIN-LIKE TYPE 2 RECEPTOR"/>
    <property type="match status" value="1"/>
</dbReference>
<comment type="subcellular location">
    <subcellularLocation>
        <location evidence="1">Membrane</location>
        <topology evidence="1">Single-pass membrane protein</topology>
    </subcellularLocation>
</comment>
<protein>
    <recommendedName>
        <fullName evidence="9">Transmembrane protein</fullName>
    </recommendedName>
</protein>
<accession>A0A067NIA6</accession>
<dbReference type="PANTHER" id="PTHR15549:SF33">
    <property type="entry name" value="MEMBRANE PROTEIN WSC4, PUTATIVE (AFU_ORTHOLOGUE AFUA_5G09020)-RELATED"/>
    <property type="match status" value="1"/>
</dbReference>
<evidence type="ECO:0000256" key="6">
    <source>
        <dbReference type="SAM" id="Phobius"/>
    </source>
</evidence>
<dbReference type="InParanoid" id="A0A067NIA6"/>
<evidence type="ECO:0000256" key="2">
    <source>
        <dbReference type="ARBA" id="ARBA00022692"/>
    </source>
</evidence>
<evidence type="ECO:0000313" key="7">
    <source>
        <dbReference type="EMBL" id="KDQ23812.1"/>
    </source>
</evidence>
<feature type="compositionally biased region" description="Polar residues" evidence="5">
    <location>
        <begin position="420"/>
        <end position="433"/>
    </location>
</feature>
<dbReference type="AlphaFoldDB" id="A0A067NIA6"/>
<name>A0A067NIA6_PLEO1</name>
<evidence type="ECO:0000313" key="8">
    <source>
        <dbReference type="Proteomes" id="UP000027073"/>
    </source>
</evidence>
<evidence type="ECO:0008006" key="9">
    <source>
        <dbReference type="Google" id="ProtNLM"/>
    </source>
</evidence>
<feature type="compositionally biased region" description="Low complexity" evidence="5">
    <location>
        <begin position="373"/>
        <end position="384"/>
    </location>
</feature>
<dbReference type="Proteomes" id="UP000027073">
    <property type="component" value="Unassembled WGS sequence"/>
</dbReference>
<feature type="region of interest" description="Disordered" evidence="5">
    <location>
        <begin position="343"/>
        <end position="453"/>
    </location>
</feature>
<evidence type="ECO:0000256" key="5">
    <source>
        <dbReference type="SAM" id="MobiDB-lite"/>
    </source>
</evidence>
<dbReference type="VEuPathDB" id="FungiDB:PLEOSDRAFT_162183"/>
<keyword evidence="3 6" id="KW-1133">Transmembrane helix</keyword>
<gene>
    <name evidence="7" type="ORF">PLEOSDRAFT_162183</name>
</gene>
<sequence>MPRVNHTIDDRSPLIRYAPAGTWSLGSRTLDPLASRYSNNGTFTLCTTVGASATFTFNGTGIWIHGARRSNHGPYEINLDNDVKRFDGFQAVEDFTTPLFSADNLFNGLHTISITNRRDTSDARPYLDIDFITWTAEVQNASASQVVIPHTAGAFQYEPASAWNQPVSAGFNSTTAHFTTTTNAEASLSFTGSAISVFGAVSGTTAPYSVQLDNQPAQNFDGRVNEYTPKTMLYFADNLGPGSHTLKMVNLPAAEGQGLLLDYALVVDGGSETPTTADTSSGGMSSGVIAGIAVGAVALLASFVVAFFFWRKTAGRSKRASMVIEDRPLPPSSLVYTPFTMGSTTQSELLPPSERPGAPSASERPSNSIYPRSSMSQVSSAGGSRPPYTANPSEPDSPRERSYPASVSTHAYHPPDSKRSMVQLSHTADQTPYSAVPDMEESPPSYDHASYRQ</sequence>
<feature type="transmembrane region" description="Helical" evidence="6">
    <location>
        <begin position="288"/>
        <end position="310"/>
    </location>
</feature>
<proteinExistence type="predicted"/>
<keyword evidence="4 6" id="KW-0472">Membrane</keyword>
<evidence type="ECO:0000256" key="3">
    <source>
        <dbReference type="ARBA" id="ARBA00022989"/>
    </source>
</evidence>
<dbReference type="InterPro" id="IPR051694">
    <property type="entry name" value="Immunoregulatory_rcpt-like"/>
</dbReference>
<keyword evidence="2 6" id="KW-0812">Transmembrane</keyword>